<evidence type="ECO:0000256" key="1">
    <source>
        <dbReference type="SAM" id="MobiDB-lite"/>
    </source>
</evidence>
<dbReference type="InterPro" id="IPR025194">
    <property type="entry name" value="RodZ-like_C"/>
</dbReference>
<organism evidence="2 3">
    <name type="scientific">Bacteriovorax stolpii</name>
    <name type="common">Bdellovibrio stolpii</name>
    <dbReference type="NCBI Taxonomy" id="960"/>
    <lineage>
        <taxon>Bacteria</taxon>
        <taxon>Pseudomonadati</taxon>
        <taxon>Bdellovibrionota</taxon>
        <taxon>Bacteriovoracia</taxon>
        <taxon>Bacteriovoracales</taxon>
        <taxon>Bacteriovoracaceae</taxon>
        <taxon>Bacteriovorax</taxon>
    </lineage>
</organism>
<gene>
    <name evidence="2" type="ORF">C0V70_02165</name>
</gene>
<accession>A0A2K9NN30</accession>
<dbReference type="Pfam" id="PF13413">
    <property type="entry name" value="HTH_25"/>
    <property type="match status" value="1"/>
</dbReference>
<protein>
    <submittedName>
        <fullName evidence="2">Uncharacterized protein</fullName>
    </submittedName>
</protein>
<dbReference type="Proteomes" id="UP000235584">
    <property type="component" value="Chromosome"/>
</dbReference>
<dbReference type="GO" id="GO:0003677">
    <property type="term" value="F:DNA binding"/>
    <property type="evidence" value="ECO:0007669"/>
    <property type="project" value="InterPro"/>
</dbReference>
<dbReference type="EMBL" id="CP025704">
    <property type="protein sequence ID" value="AUN96929.1"/>
    <property type="molecule type" value="Genomic_DNA"/>
</dbReference>
<feature type="compositionally biased region" description="Basic and acidic residues" evidence="1">
    <location>
        <begin position="393"/>
        <end position="403"/>
    </location>
</feature>
<dbReference type="RefSeq" id="WP_102242224.1">
    <property type="nucleotide sequence ID" value="NZ_CP025704.1"/>
</dbReference>
<dbReference type="AlphaFoldDB" id="A0A2K9NN30"/>
<dbReference type="Gene3D" id="1.10.260.40">
    <property type="entry name" value="lambda repressor-like DNA-binding domains"/>
    <property type="match status" value="1"/>
</dbReference>
<proteinExistence type="predicted"/>
<dbReference type="PANTHER" id="PTHR34475">
    <property type="match status" value="1"/>
</dbReference>
<evidence type="ECO:0000313" key="2">
    <source>
        <dbReference type="EMBL" id="AUN96929.1"/>
    </source>
</evidence>
<dbReference type="PANTHER" id="PTHR34475:SF1">
    <property type="entry name" value="CYTOSKELETON PROTEIN RODZ"/>
    <property type="match status" value="1"/>
</dbReference>
<dbReference type="Pfam" id="PF13464">
    <property type="entry name" value="RodZ_C"/>
    <property type="match status" value="1"/>
</dbReference>
<reference evidence="2 3" key="1">
    <citation type="submission" date="2018-01" db="EMBL/GenBank/DDBJ databases">
        <title>Complete genome sequence of Bacteriovorax stolpii DSM12778.</title>
        <authorList>
            <person name="Tang B."/>
            <person name="Chang J."/>
        </authorList>
    </citation>
    <scope>NUCLEOTIDE SEQUENCE [LARGE SCALE GENOMIC DNA]</scope>
    <source>
        <strain evidence="2 3">DSM 12778</strain>
    </source>
</reference>
<dbReference type="InterPro" id="IPR010982">
    <property type="entry name" value="Lambda_DNA-bd_dom_sf"/>
</dbReference>
<evidence type="ECO:0000313" key="3">
    <source>
        <dbReference type="Proteomes" id="UP000235584"/>
    </source>
</evidence>
<sequence length="403" mass="44711">MTEENNTPENGIETTPVQETPVHVEPKLTIGQLIKKSREDKGLSLKVISQQTKIHIGLLESLEADEFEKLPSKAYVRGFVKSTSKILGINQEMALELLDTAYAKSAPQMHHPVPNQEMKTEAARNTLSAITTTPLETVKSVTASSTVFLAKSAVVILIVGIVGFNVKNFLEKSSEESEVKLPEVLSTLHKKKAPAPKPVAKVEPVEPKKEEPIQVNLIQDKNPKPAEVTVNDINLSTISIAEKQFAEEKMEKEQYDELLPAKYRIQPTKGQETVFINASEGDSWLTYKVDDKEIKKFVLRQGRTLFLRGSLIRLFVGNTRSLKVFYNNKPVNLTAGAKGGVKNIVLPEEMKTKYMAPLFVFQDDGSVLTSDEYLKVNQKKTPTPPPAPAAEAPRTDGRKVNNI</sequence>
<dbReference type="InterPro" id="IPR050400">
    <property type="entry name" value="Bact_Cytoskel_RodZ"/>
</dbReference>
<keyword evidence="3" id="KW-1185">Reference proteome</keyword>
<dbReference type="KEGG" id="bsto:C0V70_02165"/>
<name>A0A2K9NN30_BACTC</name>
<feature type="region of interest" description="Disordered" evidence="1">
    <location>
        <begin position="375"/>
        <end position="403"/>
    </location>
</feature>